<protein>
    <submittedName>
        <fullName evidence="1">Uncharacterized protein</fullName>
    </submittedName>
</protein>
<organism evidence="1">
    <name type="scientific">Corynebacterium matruchotii ATCC 33806</name>
    <dbReference type="NCBI Taxonomy" id="566549"/>
    <lineage>
        <taxon>Bacteria</taxon>
        <taxon>Bacillati</taxon>
        <taxon>Actinomycetota</taxon>
        <taxon>Actinomycetes</taxon>
        <taxon>Mycobacteriales</taxon>
        <taxon>Corynebacteriaceae</taxon>
        <taxon>Corynebacterium</taxon>
    </lineage>
</organism>
<accession>C0E592</accession>
<dbReference type="Proteomes" id="UP000006247">
    <property type="component" value="Unassembled WGS sequence"/>
</dbReference>
<reference evidence="1" key="1">
    <citation type="submission" date="2009-01" db="EMBL/GenBank/DDBJ databases">
        <authorList>
            <person name="Fulton L."/>
            <person name="Clifton S."/>
            <person name="Chinwalla A.T."/>
            <person name="Mitreva M."/>
            <person name="Sodergren E."/>
            <person name="Weinstock G."/>
            <person name="Clifton S."/>
            <person name="Dooling D.J."/>
            <person name="Fulton B."/>
            <person name="Minx P."/>
            <person name="Pepin K.H."/>
            <person name="Johnson M."/>
            <person name="Bhonagiri V."/>
            <person name="Nash W.E."/>
            <person name="Mardis E.R."/>
            <person name="Wilson R.K."/>
        </authorList>
    </citation>
    <scope>NUCLEOTIDE SEQUENCE [LARGE SCALE GENOMIC DNA]</scope>
    <source>
        <strain evidence="1">ATCC 33806</strain>
    </source>
</reference>
<sequence length="54" mass="6187">MNRARFFGHGLTLDHAADIRFHPRFMPALRRSKVGMGLSYACSRYVIDGDYIAQ</sequence>
<comment type="caution">
    <text evidence="1">The sequence shown here is derived from an EMBL/GenBank/DDBJ whole genome shotgun (WGS) entry which is preliminary data.</text>
</comment>
<dbReference type="AlphaFoldDB" id="C0E592"/>
<proteinExistence type="predicted"/>
<gene>
    <name evidence="1" type="ORF">CORMATOL_02168</name>
</gene>
<evidence type="ECO:0000313" key="1">
    <source>
        <dbReference type="EMBL" id="EEG26277.1"/>
    </source>
</evidence>
<dbReference type="EMBL" id="ACEB01000031">
    <property type="protein sequence ID" value="EEG26277.1"/>
    <property type="molecule type" value="Genomic_DNA"/>
</dbReference>
<dbReference type="HOGENOM" id="CLU_3042472_0_0_11"/>
<name>C0E592_9CORY</name>